<dbReference type="AlphaFoldDB" id="E0S2P1"/>
<dbReference type="InterPro" id="IPR013114">
    <property type="entry name" value="FabA_FabZ"/>
</dbReference>
<protein>
    <submittedName>
        <fullName evidence="3">Beta-hydroxyacyl-(Acyl-carrier-protein) dehydratase FabZ</fullName>
        <ecNumber evidence="3">4.2.1.-</ecNumber>
    </submittedName>
</protein>
<keyword evidence="4" id="KW-1185">Reference proteome</keyword>
<evidence type="ECO:0000313" key="3">
    <source>
        <dbReference type="EMBL" id="ADL34008.1"/>
    </source>
</evidence>
<reference evidence="3 4" key="1">
    <citation type="journal article" date="2010" name="PLoS ONE">
        <title>The glycobiome of the rumen bacterium Butyrivibrio proteoclasticus B316(T) highlights adaptation to a polysaccharide-rich environment.</title>
        <authorList>
            <person name="Kelly W.J."/>
            <person name="Leahy S.C."/>
            <person name="Altermann E."/>
            <person name="Yeoman C.J."/>
            <person name="Dunne J.C."/>
            <person name="Kong Z."/>
            <person name="Pacheco D.M."/>
            <person name="Li D."/>
            <person name="Noel S.J."/>
            <person name="Moon C.D."/>
            <person name="Cookson A.L."/>
            <person name="Attwood G.T."/>
        </authorList>
    </citation>
    <scope>NUCLEOTIDE SEQUENCE [LARGE SCALE GENOMIC DNA]</scope>
    <source>
        <strain evidence="4">ATCC 51982 / DSM 14932 / B316</strain>
    </source>
</reference>
<dbReference type="PANTHER" id="PTHR30272:SF1">
    <property type="entry name" value="3-HYDROXYACYL-[ACYL-CARRIER-PROTEIN] DEHYDRATASE"/>
    <property type="match status" value="1"/>
</dbReference>
<dbReference type="STRING" id="515622.bpr_I1270"/>
<evidence type="ECO:0000313" key="4">
    <source>
        <dbReference type="Proteomes" id="UP000001299"/>
    </source>
</evidence>
<dbReference type="HOGENOM" id="CLU_078912_3_3_9"/>
<name>E0S2P1_BUTPB</name>
<dbReference type="PANTHER" id="PTHR30272">
    <property type="entry name" value="3-HYDROXYACYL-[ACYL-CARRIER-PROTEIN] DEHYDRATASE"/>
    <property type="match status" value="1"/>
</dbReference>
<evidence type="ECO:0000256" key="2">
    <source>
        <dbReference type="ARBA" id="ARBA00023239"/>
    </source>
</evidence>
<dbReference type="InterPro" id="IPR029069">
    <property type="entry name" value="HotDog_dom_sf"/>
</dbReference>
<dbReference type="eggNOG" id="COG0764">
    <property type="taxonomic scope" value="Bacteria"/>
</dbReference>
<organism evidence="3 4">
    <name type="scientific">Butyrivibrio proteoclasticus (strain ATCC 51982 / DSM 14932 / B316)</name>
    <name type="common">Clostridium proteoclasticum</name>
    <dbReference type="NCBI Taxonomy" id="515622"/>
    <lineage>
        <taxon>Bacteria</taxon>
        <taxon>Bacillati</taxon>
        <taxon>Bacillota</taxon>
        <taxon>Clostridia</taxon>
        <taxon>Lachnospirales</taxon>
        <taxon>Lachnospiraceae</taxon>
        <taxon>Butyrivibrio</taxon>
    </lineage>
</organism>
<dbReference type="GO" id="GO:0016829">
    <property type="term" value="F:lyase activity"/>
    <property type="evidence" value="ECO:0007669"/>
    <property type="project" value="UniProtKB-KW"/>
</dbReference>
<dbReference type="Gene3D" id="3.10.129.10">
    <property type="entry name" value="Hotdog Thioesterase"/>
    <property type="match status" value="1"/>
</dbReference>
<dbReference type="KEGG" id="bpb:bpr_I1270"/>
<dbReference type="EMBL" id="CP001810">
    <property type="protein sequence ID" value="ADL34008.1"/>
    <property type="molecule type" value="Genomic_DNA"/>
</dbReference>
<dbReference type="NCBIfam" id="NF000582">
    <property type="entry name" value="PRK00006.1"/>
    <property type="match status" value="1"/>
</dbReference>
<evidence type="ECO:0000256" key="1">
    <source>
        <dbReference type="ARBA" id="ARBA00009174"/>
    </source>
</evidence>
<dbReference type="CDD" id="cd01288">
    <property type="entry name" value="FabZ"/>
    <property type="match status" value="1"/>
</dbReference>
<comment type="similarity">
    <text evidence="1">Belongs to the thioester dehydratase family. FabZ subfamily.</text>
</comment>
<dbReference type="SUPFAM" id="SSF54637">
    <property type="entry name" value="Thioesterase/thiol ester dehydrase-isomerase"/>
    <property type="match status" value="1"/>
</dbReference>
<gene>
    <name evidence="3" type="primary">fabZ</name>
    <name evidence="3" type="ordered locus">bpr_I1270</name>
</gene>
<proteinExistence type="inferred from homology"/>
<keyword evidence="2 3" id="KW-0456">Lyase</keyword>
<accession>E0S2P1</accession>
<sequence length="142" mass="15799">MNKDEIMKILPHRDPMLLVDEVILNEDGTATGIYHVRGDEFFLKGHFPGKPIVPGVIQCEIMAQSACILFAEKMKEKGALPVYTGIDKVRFRGMIRPGDTINTHVELKRASHPLYLLHGELTVDGKKCMSGDFSFAITNSGE</sequence>
<dbReference type="RefSeq" id="WP_013280662.1">
    <property type="nucleotide sequence ID" value="NC_014387.1"/>
</dbReference>
<dbReference type="EC" id="4.2.1.-" evidence="3"/>
<dbReference type="Pfam" id="PF07977">
    <property type="entry name" value="FabA"/>
    <property type="match status" value="1"/>
</dbReference>
<dbReference type="Proteomes" id="UP000001299">
    <property type="component" value="Chromosome 1"/>
</dbReference>